<dbReference type="GO" id="GO:0090313">
    <property type="term" value="P:regulation of protein targeting to membrane"/>
    <property type="evidence" value="ECO:0007669"/>
    <property type="project" value="TreeGrafter"/>
</dbReference>
<dbReference type="GO" id="GO:0005886">
    <property type="term" value="C:plasma membrane"/>
    <property type="evidence" value="ECO:0007669"/>
    <property type="project" value="TreeGrafter"/>
</dbReference>
<dbReference type="RefSeq" id="WP_142531994.1">
    <property type="nucleotide sequence ID" value="NZ_FXTB01000001.1"/>
</dbReference>
<keyword evidence="3" id="KW-1185">Reference proteome</keyword>
<accession>A0A521B374</accession>
<proteinExistence type="predicted"/>
<dbReference type="PANTHER" id="PTHR30441:SF8">
    <property type="entry name" value="DUF748 DOMAIN-CONTAINING PROTEIN"/>
    <property type="match status" value="1"/>
</dbReference>
<protein>
    <submittedName>
        <fullName evidence="2">AsmA-like C-terminal region</fullName>
    </submittedName>
</protein>
<dbReference type="Pfam" id="PF05170">
    <property type="entry name" value="AsmA"/>
    <property type="match status" value="1"/>
</dbReference>
<feature type="domain" description="AsmA" evidence="1">
    <location>
        <begin position="1"/>
        <end position="183"/>
    </location>
</feature>
<name>A0A521B374_SACCC</name>
<reference evidence="2 3" key="1">
    <citation type="submission" date="2017-05" db="EMBL/GenBank/DDBJ databases">
        <authorList>
            <person name="Varghese N."/>
            <person name="Submissions S."/>
        </authorList>
    </citation>
    <scope>NUCLEOTIDE SEQUENCE [LARGE SCALE GENOMIC DNA]</scope>
    <source>
        <strain evidence="2 3">DSM 27040</strain>
    </source>
</reference>
<dbReference type="AlphaFoldDB" id="A0A521B374"/>
<sequence>MKNILKITGGVLLFIFLLLLVTPLFFKGKAEELAKREINKQVMAQVDWDSFSISLFKHFPNISVGMSGLRVVGLDKFEKDTLLFLNEFVLSADLMSAIRGNLSVEHVLLDKPVVLAKVLADSTANWDIMRQTDELTEPEDISTTGSDFTIDLQSVKVRDATITYLDQTMDLLTDIQKLNLSMSGDLSASASTLSTEASIEELTLSMEGTNFLNKVKVSLIADIMADMNNMVFTFADNDLMLNDLNLGFDGSVGMPEEGYDLDIKLSAKETSFKQLLSIVPKEFLADMEGVQTQGVMALAAKAKGRYMDTDMLPAFSAMLKIDKGQIKYPDLPESINDININVVVDNPGGSADNTITDIKTFHFELGSNPFDASLLLKTPVSNLQFKGGMVGVIDLGSLKDAMPLDSFDIKGIVDANITLDGDMEMMEKENYDQVQVKGSLKLHDFLYSSPDLPKVNIGEAQMSLTPQRIALDKFVSRVGKSDFDLSGHIENYLPYIFKDETVKGSLKHRSNRLDVNEMLLSMGSTETAEVADSTTMELFEVPKNIDFVFTSHFGTILYDKLRIDNTNGKITVRDGRVVLNGIAMRLLNGEMKMAGEYNTQDVKKPFVDFNFDAANIDINKTAHSFSVIDSLMPIAKKTVGNISADFKFNSLLGPEMDPVISSITGGGTLVSESVEVADSKVLNSMANLLKKEKYRKLKAEDLNINFVMKDGKIIVEPFTAKVFGSTIKVHGEQGFDQSLNYVVTAPVARKDVAGALSFLGGGISESGDDIMVDVLIKGYAADPKLSLDLSEAKKEVGKEIEKKAKEAVKDILKDDKVKNAIEGLFKKKK</sequence>
<gene>
    <name evidence="2" type="ORF">SAMN06265379_101650</name>
</gene>
<dbReference type="InterPro" id="IPR007844">
    <property type="entry name" value="AsmA"/>
</dbReference>
<dbReference type="PANTHER" id="PTHR30441">
    <property type="entry name" value="DUF748 DOMAIN-CONTAINING PROTEIN"/>
    <property type="match status" value="1"/>
</dbReference>
<dbReference type="OrthoDB" id="596403at2"/>
<evidence type="ECO:0000259" key="1">
    <source>
        <dbReference type="Pfam" id="PF05170"/>
    </source>
</evidence>
<dbReference type="Proteomes" id="UP000319040">
    <property type="component" value="Unassembled WGS sequence"/>
</dbReference>
<evidence type="ECO:0000313" key="2">
    <source>
        <dbReference type="EMBL" id="SMO41538.1"/>
    </source>
</evidence>
<organism evidence="2 3">
    <name type="scientific">Saccharicrinis carchari</name>
    <dbReference type="NCBI Taxonomy" id="1168039"/>
    <lineage>
        <taxon>Bacteria</taxon>
        <taxon>Pseudomonadati</taxon>
        <taxon>Bacteroidota</taxon>
        <taxon>Bacteroidia</taxon>
        <taxon>Marinilabiliales</taxon>
        <taxon>Marinilabiliaceae</taxon>
        <taxon>Saccharicrinis</taxon>
    </lineage>
</organism>
<dbReference type="InterPro" id="IPR052894">
    <property type="entry name" value="AsmA-related"/>
</dbReference>
<evidence type="ECO:0000313" key="3">
    <source>
        <dbReference type="Proteomes" id="UP000319040"/>
    </source>
</evidence>
<dbReference type="EMBL" id="FXTB01000001">
    <property type="protein sequence ID" value="SMO41538.1"/>
    <property type="molecule type" value="Genomic_DNA"/>
</dbReference>